<gene>
    <name evidence="1" type="ORF">ABVK25_001226</name>
</gene>
<comment type="caution">
    <text evidence="1">The sequence shown here is derived from an EMBL/GenBank/DDBJ whole genome shotgun (WGS) entry which is preliminary data.</text>
</comment>
<keyword evidence="2" id="KW-1185">Reference proteome</keyword>
<evidence type="ECO:0000313" key="1">
    <source>
        <dbReference type="EMBL" id="KAL2058498.1"/>
    </source>
</evidence>
<dbReference type="Proteomes" id="UP001590951">
    <property type="component" value="Unassembled WGS sequence"/>
</dbReference>
<accession>A0ABR4BL14</accession>
<reference evidence="1 2" key="1">
    <citation type="submission" date="2024-09" db="EMBL/GenBank/DDBJ databases">
        <title>Rethinking Asexuality: The Enigmatic Case of Functional Sexual Genes in Lepraria (Stereocaulaceae).</title>
        <authorList>
            <person name="Doellman M."/>
            <person name="Sun Y."/>
            <person name="Barcenas-Pena A."/>
            <person name="Lumbsch H.T."/>
            <person name="Grewe F."/>
        </authorList>
    </citation>
    <scope>NUCLEOTIDE SEQUENCE [LARGE SCALE GENOMIC DNA]</scope>
    <source>
        <strain evidence="1 2">Grewe 0041</strain>
    </source>
</reference>
<name>A0ABR4BL14_9LECA</name>
<protein>
    <recommendedName>
        <fullName evidence="3">Tesmin/TSO1-like CXC domain-containing protein</fullName>
    </recommendedName>
</protein>
<proteinExistence type="predicted"/>
<evidence type="ECO:0008006" key="3">
    <source>
        <dbReference type="Google" id="ProtNLM"/>
    </source>
</evidence>
<dbReference type="EMBL" id="JBHFEH010000002">
    <property type="protein sequence ID" value="KAL2058498.1"/>
    <property type="molecule type" value="Genomic_DNA"/>
</dbReference>
<evidence type="ECO:0000313" key="2">
    <source>
        <dbReference type="Proteomes" id="UP001590951"/>
    </source>
</evidence>
<sequence length="152" mass="16132">MEDAARFHTEANAARAWIEALGKGSVPPIAAGERKVTEVRDEPHTNPACGCTTNCAHSGRCNCSRWGAACSSACSCSASSTSKNPFKDLSQISGADHANLPASTCFAKYVKKHKGAVSVEELRSLLIVTLGAPFGDDVFNSELGFDELILEW</sequence>
<organism evidence="1 2">
    <name type="scientific">Lepraria finkii</name>
    <dbReference type="NCBI Taxonomy" id="1340010"/>
    <lineage>
        <taxon>Eukaryota</taxon>
        <taxon>Fungi</taxon>
        <taxon>Dikarya</taxon>
        <taxon>Ascomycota</taxon>
        <taxon>Pezizomycotina</taxon>
        <taxon>Lecanoromycetes</taxon>
        <taxon>OSLEUM clade</taxon>
        <taxon>Lecanoromycetidae</taxon>
        <taxon>Lecanorales</taxon>
        <taxon>Lecanorineae</taxon>
        <taxon>Stereocaulaceae</taxon>
        <taxon>Lepraria</taxon>
    </lineage>
</organism>